<dbReference type="Pfam" id="PF00106">
    <property type="entry name" value="adh_short"/>
    <property type="match status" value="1"/>
</dbReference>
<reference evidence="3 4" key="1">
    <citation type="journal article" date="2020" name="ISME J.">
        <title>Uncovering the hidden diversity of litter-decomposition mechanisms in mushroom-forming fungi.</title>
        <authorList>
            <person name="Floudas D."/>
            <person name="Bentzer J."/>
            <person name="Ahren D."/>
            <person name="Johansson T."/>
            <person name="Persson P."/>
            <person name="Tunlid A."/>
        </authorList>
    </citation>
    <scope>NUCLEOTIDE SEQUENCE [LARGE SCALE GENOMIC DNA]</scope>
    <source>
        <strain evidence="3 4">CBS 175.51</strain>
    </source>
</reference>
<gene>
    <name evidence="3" type="ORF">D9611_003671</name>
</gene>
<evidence type="ECO:0000256" key="2">
    <source>
        <dbReference type="SAM" id="Phobius"/>
    </source>
</evidence>
<keyword evidence="2" id="KW-1133">Transmembrane helix</keyword>
<sequence>MPPYSLVKSSNDAYCPPYTPTVVVFGGTSGIGKAMAKRLGEQLQGRIHIIIVGRNKAAADDVFNSLPLPPAGDGDDDQDYVRKFVSCDLSLMKNLRKATEEISEIFPKINYIIMTSGQATFGRKRETEEGIDSQLVMRYYWKFAAINDLLPGLRAARDAGEAAGAFSVLGNGLGPKIDFNDLGGRKNHYLGVVPLMQGAVYGDLMLSMYAEKEHGIAFTHMFPGMVDTEANSPAAFNFWLWKFFAALIIPLAWAFFIRVEVSAENMVYGLLSGEKGFYQRDTKANSVGPRNVNYTEEQKKIFWEHCLETTRSVPR</sequence>
<dbReference type="InterPro" id="IPR036291">
    <property type="entry name" value="NAD(P)-bd_dom_sf"/>
</dbReference>
<dbReference type="Gene3D" id="3.40.50.720">
    <property type="entry name" value="NAD(P)-binding Rossmann-like Domain"/>
    <property type="match status" value="1"/>
</dbReference>
<evidence type="ECO:0000313" key="3">
    <source>
        <dbReference type="EMBL" id="KAF5317257.1"/>
    </source>
</evidence>
<keyword evidence="4" id="KW-1185">Reference proteome</keyword>
<evidence type="ECO:0000313" key="4">
    <source>
        <dbReference type="Proteomes" id="UP000541558"/>
    </source>
</evidence>
<organism evidence="3 4">
    <name type="scientific">Ephemerocybe angulata</name>
    <dbReference type="NCBI Taxonomy" id="980116"/>
    <lineage>
        <taxon>Eukaryota</taxon>
        <taxon>Fungi</taxon>
        <taxon>Dikarya</taxon>
        <taxon>Basidiomycota</taxon>
        <taxon>Agaricomycotina</taxon>
        <taxon>Agaricomycetes</taxon>
        <taxon>Agaricomycetidae</taxon>
        <taxon>Agaricales</taxon>
        <taxon>Agaricineae</taxon>
        <taxon>Psathyrellaceae</taxon>
        <taxon>Ephemerocybe</taxon>
    </lineage>
</organism>
<comment type="caution">
    <text evidence="3">The sequence shown here is derived from an EMBL/GenBank/DDBJ whole genome shotgun (WGS) entry which is preliminary data.</text>
</comment>
<dbReference type="GO" id="GO:0016491">
    <property type="term" value="F:oxidoreductase activity"/>
    <property type="evidence" value="ECO:0007669"/>
    <property type="project" value="UniProtKB-KW"/>
</dbReference>
<dbReference type="InterPro" id="IPR002347">
    <property type="entry name" value="SDR_fam"/>
</dbReference>
<keyword evidence="1" id="KW-0560">Oxidoreductase</keyword>
<evidence type="ECO:0000256" key="1">
    <source>
        <dbReference type="ARBA" id="ARBA00023002"/>
    </source>
</evidence>
<dbReference type="SUPFAM" id="SSF51735">
    <property type="entry name" value="NAD(P)-binding Rossmann-fold domains"/>
    <property type="match status" value="1"/>
</dbReference>
<dbReference type="PRINTS" id="PR00081">
    <property type="entry name" value="GDHRDH"/>
</dbReference>
<dbReference type="PANTHER" id="PTHR47534:SF3">
    <property type="entry name" value="ALCOHOL DEHYDROGENASE-LIKE C-TERMINAL DOMAIN-CONTAINING PROTEIN"/>
    <property type="match status" value="1"/>
</dbReference>
<dbReference type="InterPro" id="IPR052228">
    <property type="entry name" value="Sec_Metab_Biosynth_Oxidored"/>
</dbReference>
<dbReference type="PANTHER" id="PTHR47534">
    <property type="entry name" value="YALI0E05731P"/>
    <property type="match status" value="1"/>
</dbReference>
<dbReference type="EMBL" id="JAACJK010000219">
    <property type="protein sequence ID" value="KAF5317257.1"/>
    <property type="molecule type" value="Genomic_DNA"/>
</dbReference>
<protein>
    <recommendedName>
        <fullName evidence="5">NAD(P)-binding protein</fullName>
    </recommendedName>
</protein>
<keyword evidence="2" id="KW-0812">Transmembrane</keyword>
<dbReference type="OrthoDB" id="2898509at2759"/>
<feature type="transmembrane region" description="Helical" evidence="2">
    <location>
        <begin position="238"/>
        <end position="257"/>
    </location>
</feature>
<name>A0A8H5B7T0_9AGAR</name>
<dbReference type="Proteomes" id="UP000541558">
    <property type="component" value="Unassembled WGS sequence"/>
</dbReference>
<dbReference type="AlphaFoldDB" id="A0A8H5B7T0"/>
<keyword evidence="2" id="KW-0472">Membrane</keyword>
<accession>A0A8H5B7T0</accession>
<evidence type="ECO:0008006" key="5">
    <source>
        <dbReference type="Google" id="ProtNLM"/>
    </source>
</evidence>
<proteinExistence type="predicted"/>